<evidence type="ECO:0000313" key="2">
    <source>
        <dbReference type="EMBL" id="EUN20431.1"/>
    </source>
</evidence>
<keyword evidence="1" id="KW-0812">Transmembrane</keyword>
<name>W7DWQ8_BIPV3</name>
<evidence type="ECO:0000256" key="1">
    <source>
        <dbReference type="SAM" id="Phobius"/>
    </source>
</evidence>
<dbReference type="GeneID" id="26254970"/>
<organism evidence="2 3">
    <name type="scientific">Bipolaris victoriae (strain FI3)</name>
    <name type="common">Victoria blight of oats agent</name>
    <name type="synonym">Cochliobolus victoriae</name>
    <dbReference type="NCBI Taxonomy" id="930091"/>
    <lineage>
        <taxon>Eukaryota</taxon>
        <taxon>Fungi</taxon>
        <taxon>Dikarya</taxon>
        <taxon>Ascomycota</taxon>
        <taxon>Pezizomycotina</taxon>
        <taxon>Dothideomycetes</taxon>
        <taxon>Pleosporomycetidae</taxon>
        <taxon>Pleosporales</taxon>
        <taxon>Pleosporineae</taxon>
        <taxon>Pleosporaceae</taxon>
        <taxon>Bipolaris</taxon>
    </lineage>
</organism>
<gene>
    <name evidence="2" type="ORF">COCVIDRAFT_32161</name>
</gene>
<protein>
    <submittedName>
        <fullName evidence="2">Uncharacterized protein</fullName>
    </submittedName>
</protein>
<keyword evidence="1" id="KW-1133">Transmembrane helix</keyword>
<dbReference type="AlphaFoldDB" id="W7DWQ8"/>
<accession>W7DWQ8</accession>
<sequence>MRNEAEQKQLIEEYKDSEELRIREAHPKVKFLTYKVVMLTIWSLCLVFWTGMLLATSKPTWPASRTLHCGNSTAEAKSLGCVYDILSGDWMPEQCFDKETMNEYEEAGPWLWWADREGTQTLSREETSERTSPGPPYYGTPLDHAAHCLYTFKRMIKLRDQWGRLPPSSSTEWHTNHCVGFLMSFITATKETSDPVTYRKYSSNAGFSTCVVGG</sequence>
<feature type="transmembrane region" description="Helical" evidence="1">
    <location>
        <begin position="31"/>
        <end position="55"/>
    </location>
</feature>
<dbReference type="PANTHER" id="PTHR35896:SF3">
    <property type="entry name" value="MAJOR FACILITATOR SUPERFAMILY TRANSPORTER"/>
    <property type="match status" value="1"/>
</dbReference>
<dbReference type="Proteomes" id="UP000054337">
    <property type="component" value="Unassembled WGS sequence"/>
</dbReference>
<dbReference type="RefSeq" id="XP_014550005.1">
    <property type="nucleotide sequence ID" value="XM_014694519.1"/>
</dbReference>
<dbReference type="InterPro" id="IPR053008">
    <property type="entry name" value="Phomopsin_biosynth_assoc"/>
</dbReference>
<keyword evidence="3" id="KW-1185">Reference proteome</keyword>
<proteinExistence type="predicted"/>
<dbReference type="PANTHER" id="PTHR35896">
    <property type="entry name" value="IG-LIKE DOMAIN-CONTAINING PROTEIN"/>
    <property type="match status" value="1"/>
</dbReference>
<dbReference type="HOGENOM" id="CLU_083404_0_0_1"/>
<keyword evidence="1" id="KW-0472">Membrane</keyword>
<evidence type="ECO:0000313" key="3">
    <source>
        <dbReference type="Proteomes" id="UP000054337"/>
    </source>
</evidence>
<reference evidence="2 3" key="1">
    <citation type="journal article" date="2013" name="PLoS Genet.">
        <title>Comparative genome structure, secondary metabolite, and effector coding capacity across Cochliobolus pathogens.</title>
        <authorList>
            <person name="Condon B.J."/>
            <person name="Leng Y."/>
            <person name="Wu D."/>
            <person name="Bushley K.E."/>
            <person name="Ohm R.A."/>
            <person name="Otillar R."/>
            <person name="Martin J."/>
            <person name="Schackwitz W."/>
            <person name="Grimwood J."/>
            <person name="MohdZainudin N."/>
            <person name="Xue C."/>
            <person name="Wang R."/>
            <person name="Manning V.A."/>
            <person name="Dhillon B."/>
            <person name="Tu Z.J."/>
            <person name="Steffenson B.J."/>
            <person name="Salamov A."/>
            <person name="Sun H."/>
            <person name="Lowry S."/>
            <person name="LaButti K."/>
            <person name="Han J."/>
            <person name="Copeland A."/>
            <person name="Lindquist E."/>
            <person name="Barry K."/>
            <person name="Schmutz J."/>
            <person name="Baker S.E."/>
            <person name="Ciuffetti L.M."/>
            <person name="Grigoriev I.V."/>
            <person name="Zhong S."/>
            <person name="Turgeon B.G."/>
        </authorList>
    </citation>
    <scope>NUCLEOTIDE SEQUENCE [LARGE SCALE GENOMIC DNA]</scope>
    <source>
        <strain evidence="2 3">FI3</strain>
    </source>
</reference>
<dbReference type="EMBL" id="KI969060">
    <property type="protein sequence ID" value="EUN20431.1"/>
    <property type="molecule type" value="Genomic_DNA"/>
</dbReference>